<evidence type="ECO:0000256" key="2">
    <source>
        <dbReference type="ARBA" id="ARBA00022692"/>
    </source>
</evidence>
<dbReference type="RefSeq" id="WP_282218032.1">
    <property type="nucleotide sequence ID" value="NZ_CP118246.1"/>
</dbReference>
<dbReference type="PANTHER" id="PTHR24221:SF654">
    <property type="entry name" value="ATP-BINDING CASSETTE SUB-FAMILY B MEMBER 6"/>
    <property type="match status" value="1"/>
</dbReference>
<dbReference type="InterPro" id="IPR027417">
    <property type="entry name" value="P-loop_NTPase"/>
</dbReference>
<dbReference type="Proteomes" id="UP001220530">
    <property type="component" value="Chromosome"/>
</dbReference>
<protein>
    <submittedName>
        <fullName evidence="7">ATP-binding cassette domain-containing protein</fullName>
    </submittedName>
</protein>
<feature type="transmembrane region" description="Helical" evidence="5">
    <location>
        <begin position="34"/>
        <end position="54"/>
    </location>
</feature>
<evidence type="ECO:0000313" key="8">
    <source>
        <dbReference type="Proteomes" id="UP001220530"/>
    </source>
</evidence>
<evidence type="ECO:0000256" key="5">
    <source>
        <dbReference type="SAM" id="Phobius"/>
    </source>
</evidence>
<evidence type="ECO:0000313" key="7">
    <source>
        <dbReference type="EMBL" id="WDR01622.1"/>
    </source>
</evidence>
<evidence type="ECO:0000256" key="4">
    <source>
        <dbReference type="ARBA" id="ARBA00023136"/>
    </source>
</evidence>
<dbReference type="Gene3D" id="3.40.50.300">
    <property type="entry name" value="P-loop containing nucleotide triphosphate hydrolases"/>
    <property type="match status" value="1"/>
</dbReference>
<dbReference type="InterPro" id="IPR003439">
    <property type="entry name" value="ABC_transporter-like_ATP-bd"/>
</dbReference>
<reference evidence="7 8" key="1">
    <citation type="submission" date="2023-02" db="EMBL/GenBank/DDBJ databases">
        <title>Devosia algicola sp. nov., isolated from the phycosphere of marine algae.</title>
        <authorList>
            <person name="Kim J.M."/>
            <person name="Lee J.K."/>
            <person name="Choi B.J."/>
            <person name="Bayburt H."/>
            <person name="Jeon C.O."/>
        </authorList>
    </citation>
    <scope>NUCLEOTIDE SEQUENCE [LARGE SCALE GENOMIC DNA]</scope>
    <source>
        <strain evidence="7 8">G20-9</strain>
    </source>
</reference>
<sequence length="234" mass="24377">MSTTMEEERRFGIVATQSAKLAAEMDNWRAVIGVVYRLCFDLIGAIFLGLGVYLASIGQASIGGVVSALLFVGMVRQPLGEVVGQRYPLIRAGMGLDRIEAILQSPNTGLTTVVAPAVKSSPADPEVVLAFDRVTYSYPSRKVVGVRTLSEVSGTSTGTSGFLAGINLTRLDQQDGAAEEKLISANVLVNVSFSVRQGEAVAIAGQSGAGKSTGISLACGSVRPTSGRIKALRA</sequence>
<keyword evidence="2 5" id="KW-0812">Transmembrane</keyword>
<dbReference type="InterPro" id="IPR011527">
    <property type="entry name" value="ABC1_TM_dom"/>
</dbReference>
<evidence type="ECO:0000259" key="6">
    <source>
        <dbReference type="PROSITE" id="PS50929"/>
    </source>
</evidence>
<keyword evidence="7" id="KW-0547">Nucleotide-binding</keyword>
<dbReference type="Pfam" id="PF00005">
    <property type="entry name" value="ABC_tran"/>
    <property type="match status" value="1"/>
</dbReference>
<proteinExistence type="predicted"/>
<dbReference type="SUPFAM" id="SSF52540">
    <property type="entry name" value="P-loop containing nucleoside triphosphate hydrolases"/>
    <property type="match status" value="1"/>
</dbReference>
<organism evidence="7 8">
    <name type="scientific">Devosia algicola</name>
    <dbReference type="NCBI Taxonomy" id="3026418"/>
    <lineage>
        <taxon>Bacteria</taxon>
        <taxon>Pseudomonadati</taxon>
        <taxon>Pseudomonadota</taxon>
        <taxon>Alphaproteobacteria</taxon>
        <taxon>Hyphomicrobiales</taxon>
        <taxon>Devosiaceae</taxon>
        <taxon>Devosia</taxon>
    </lineage>
</organism>
<comment type="subcellular location">
    <subcellularLocation>
        <location evidence="1">Cell membrane</location>
        <topology evidence="1">Multi-pass membrane protein</topology>
    </subcellularLocation>
</comment>
<name>A0ABY7YKA5_9HYPH</name>
<dbReference type="SUPFAM" id="SSF90123">
    <property type="entry name" value="ABC transporter transmembrane region"/>
    <property type="match status" value="1"/>
</dbReference>
<evidence type="ECO:0000256" key="3">
    <source>
        <dbReference type="ARBA" id="ARBA00022989"/>
    </source>
</evidence>
<keyword evidence="3 5" id="KW-1133">Transmembrane helix</keyword>
<dbReference type="GO" id="GO:0005524">
    <property type="term" value="F:ATP binding"/>
    <property type="evidence" value="ECO:0007669"/>
    <property type="project" value="UniProtKB-KW"/>
</dbReference>
<keyword evidence="8" id="KW-1185">Reference proteome</keyword>
<dbReference type="PANTHER" id="PTHR24221">
    <property type="entry name" value="ATP-BINDING CASSETTE SUB-FAMILY B"/>
    <property type="match status" value="1"/>
</dbReference>
<accession>A0ABY7YKA5</accession>
<dbReference type="EMBL" id="CP118246">
    <property type="protein sequence ID" value="WDR01622.1"/>
    <property type="molecule type" value="Genomic_DNA"/>
</dbReference>
<dbReference type="PROSITE" id="PS50929">
    <property type="entry name" value="ABC_TM1F"/>
    <property type="match status" value="1"/>
</dbReference>
<keyword evidence="4 5" id="KW-0472">Membrane</keyword>
<feature type="domain" description="ABC transmembrane type-1" evidence="6">
    <location>
        <begin position="1"/>
        <end position="85"/>
    </location>
</feature>
<evidence type="ECO:0000256" key="1">
    <source>
        <dbReference type="ARBA" id="ARBA00004651"/>
    </source>
</evidence>
<dbReference type="Gene3D" id="1.20.1560.10">
    <property type="entry name" value="ABC transporter type 1, transmembrane domain"/>
    <property type="match status" value="1"/>
</dbReference>
<dbReference type="InterPro" id="IPR039421">
    <property type="entry name" value="Type_1_exporter"/>
</dbReference>
<gene>
    <name evidence="7" type="ORF">PSQ19_12680</name>
</gene>
<dbReference type="InterPro" id="IPR036640">
    <property type="entry name" value="ABC1_TM_sf"/>
</dbReference>
<keyword evidence="7" id="KW-0067">ATP-binding</keyword>